<dbReference type="HOGENOM" id="CLU_022986_2_0_1"/>
<proteinExistence type="inferred from homology"/>
<dbReference type="GO" id="GO:0005739">
    <property type="term" value="C:mitochondrion"/>
    <property type="evidence" value="ECO:0007669"/>
    <property type="project" value="TreeGrafter"/>
</dbReference>
<name>Q6CLK8_KLULA</name>
<dbReference type="EMBL" id="CR382126">
    <property type="protein sequence ID" value="CAG97888.1"/>
    <property type="molecule type" value="Genomic_DNA"/>
</dbReference>
<accession>Q6CLK8</accession>
<dbReference type="CDD" id="cd16443">
    <property type="entry name" value="LplA"/>
    <property type="match status" value="1"/>
</dbReference>
<feature type="domain" description="BPL/LPL catalytic" evidence="5">
    <location>
        <begin position="136"/>
        <end position="319"/>
    </location>
</feature>
<dbReference type="AlphaFoldDB" id="Q6CLK8"/>
<organism evidence="6 7">
    <name type="scientific">Kluyveromyces lactis (strain ATCC 8585 / CBS 2359 / DSM 70799 / NBRC 1267 / NRRL Y-1140 / WM37)</name>
    <name type="common">Yeast</name>
    <name type="synonym">Candida sphaerica</name>
    <dbReference type="NCBI Taxonomy" id="284590"/>
    <lineage>
        <taxon>Eukaryota</taxon>
        <taxon>Fungi</taxon>
        <taxon>Dikarya</taxon>
        <taxon>Ascomycota</taxon>
        <taxon>Saccharomycotina</taxon>
        <taxon>Saccharomycetes</taxon>
        <taxon>Saccharomycetales</taxon>
        <taxon>Saccharomycetaceae</taxon>
        <taxon>Kluyveromyces</taxon>
    </lineage>
</organism>
<evidence type="ECO:0000259" key="5">
    <source>
        <dbReference type="PROSITE" id="PS51733"/>
    </source>
</evidence>
<keyword evidence="7" id="KW-1185">Reference proteome</keyword>
<evidence type="ECO:0000313" key="6">
    <source>
        <dbReference type="EMBL" id="CAG97888.1"/>
    </source>
</evidence>
<dbReference type="STRING" id="284590.Q6CLK8"/>
<dbReference type="GO" id="GO:0017118">
    <property type="term" value="F:lipoyltransferase activity"/>
    <property type="evidence" value="ECO:0007669"/>
    <property type="project" value="TreeGrafter"/>
</dbReference>
<dbReference type="InParanoid" id="Q6CLK8"/>
<evidence type="ECO:0000313" key="7">
    <source>
        <dbReference type="Proteomes" id="UP000000598"/>
    </source>
</evidence>
<dbReference type="NCBIfam" id="TIGR00545">
    <property type="entry name" value="lipoyltrans"/>
    <property type="match status" value="1"/>
</dbReference>
<comment type="similarity">
    <text evidence="3">Belongs to the LplA family.</text>
</comment>
<dbReference type="InterPro" id="IPR004562">
    <property type="entry name" value="LipoylTrfase_LipoateP_Ligase"/>
</dbReference>
<reference evidence="6 7" key="1">
    <citation type="journal article" date="2004" name="Nature">
        <title>Genome evolution in yeasts.</title>
        <authorList>
            <consortium name="Genolevures"/>
            <person name="Dujon B."/>
            <person name="Sherman D."/>
            <person name="Fischer G."/>
            <person name="Durrens P."/>
            <person name="Casaregola S."/>
            <person name="Lafontaine I."/>
            <person name="de Montigny J."/>
            <person name="Marck C."/>
            <person name="Neuveglise C."/>
            <person name="Talla E."/>
            <person name="Goffard N."/>
            <person name="Frangeul L."/>
            <person name="Aigle M."/>
            <person name="Anthouard V."/>
            <person name="Babour A."/>
            <person name="Barbe V."/>
            <person name="Barnay S."/>
            <person name="Blanchin S."/>
            <person name="Beckerich J.M."/>
            <person name="Beyne E."/>
            <person name="Bleykasten C."/>
            <person name="Boisrame A."/>
            <person name="Boyer J."/>
            <person name="Cattolico L."/>
            <person name="Confanioleri F."/>
            <person name="de Daruvar A."/>
            <person name="Despons L."/>
            <person name="Fabre E."/>
            <person name="Fairhead C."/>
            <person name="Ferry-Dumazet H."/>
            <person name="Groppi A."/>
            <person name="Hantraye F."/>
            <person name="Hennequin C."/>
            <person name="Jauniaux N."/>
            <person name="Joyet P."/>
            <person name="Kachouri R."/>
            <person name="Kerrest A."/>
            <person name="Koszul R."/>
            <person name="Lemaire M."/>
            <person name="Lesur I."/>
            <person name="Ma L."/>
            <person name="Muller H."/>
            <person name="Nicaud J.M."/>
            <person name="Nikolski M."/>
            <person name="Oztas S."/>
            <person name="Ozier-Kalogeropoulos O."/>
            <person name="Pellenz S."/>
            <person name="Potier S."/>
            <person name="Richard G.F."/>
            <person name="Straub M.L."/>
            <person name="Suleau A."/>
            <person name="Swennene D."/>
            <person name="Tekaia F."/>
            <person name="Wesolowski-Louvel M."/>
            <person name="Westhof E."/>
            <person name="Wirth B."/>
            <person name="Zeniou-Meyer M."/>
            <person name="Zivanovic I."/>
            <person name="Bolotin-Fukuhara M."/>
            <person name="Thierry A."/>
            <person name="Bouchier C."/>
            <person name="Caudron B."/>
            <person name="Scarpelli C."/>
            <person name="Gaillardin C."/>
            <person name="Weissenbach J."/>
            <person name="Wincker P."/>
            <person name="Souciet J.L."/>
        </authorList>
    </citation>
    <scope>NUCLEOTIDE SEQUENCE [LARGE SCALE GENOMIC DNA]</scope>
    <source>
        <strain evidence="7">ATCC 8585 / CBS 2359 / DSM 70799 / NBRC 1267 / NRRL Y-1140 / WM37</strain>
    </source>
</reference>
<dbReference type="GO" id="GO:0009249">
    <property type="term" value="P:protein lipoylation"/>
    <property type="evidence" value="ECO:0007669"/>
    <property type="project" value="InterPro"/>
</dbReference>
<dbReference type="eggNOG" id="KOG3159">
    <property type="taxonomic scope" value="Eukaryota"/>
</dbReference>
<dbReference type="UniPathway" id="UPA00537">
    <property type="reaction ID" value="UER00595"/>
</dbReference>
<dbReference type="PROSITE" id="PS51733">
    <property type="entry name" value="BPL_LPL_CATALYTIC"/>
    <property type="match status" value="1"/>
</dbReference>
<dbReference type="KEGG" id="kla:KLLA0_F02233g"/>
<dbReference type="Proteomes" id="UP000000598">
    <property type="component" value="Chromosome F"/>
</dbReference>
<dbReference type="SUPFAM" id="SSF55681">
    <property type="entry name" value="Class II aaRS and biotin synthetases"/>
    <property type="match status" value="1"/>
</dbReference>
<dbReference type="FunCoup" id="Q6CLK8">
    <property type="interactions" value="270"/>
</dbReference>
<comment type="function">
    <text evidence="1">Catalyzes both the ATP-dependent activation of exogenously supplied lipoate to lipoyl-AMP and the transfer of the activated lipoyl onto the lipoyl domains of lipoate-dependent enzymes.</text>
</comment>
<dbReference type="PaxDb" id="284590-Q6CLK8"/>
<gene>
    <name evidence="6" type="ORF">KLLA0_F02233g</name>
</gene>
<comment type="pathway">
    <text evidence="2">Protein modification; protein lipoylation via exogenous pathway; protein N(6)-(lipoyl)lysine from lipoate: step 2/2.</text>
</comment>
<evidence type="ECO:0000256" key="3">
    <source>
        <dbReference type="ARBA" id="ARBA00008242"/>
    </source>
</evidence>
<dbReference type="PANTHER" id="PTHR12561:SF3">
    <property type="entry name" value="LIPOYLTRANSFERASE 1, MITOCHONDRIAL"/>
    <property type="match status" value="1"/>
</dbReference>
<protein>
    <recommendedName>
        <fullName evidence="4">Putative lipoate-protein ligase A</fullName>
    </recommendedName>
</protein>
<dbReference type="Pfam" id="PF21948">
    <property type="entry name" value="LplA-B_cat"/>
    <property type="match status" value="1"/>
</dbReference>
<evidence type="ECO:0000256" key="1">
    <source>
        <dbReference type="ARBA" id="ARBA00003253"/>
    </source>
</evidence>
<dbReference type="OMA" id="KCAVIGK"/>
<dbReference type="Gene3D" id="3.30.930.10">
    <property type="entry name" value="Bira Bifunctional Protein, Domain 2"/>
    <property type="match status" value="1"/>
</dbReference>
<dbReference type="InterPro" id="IPR004143">
    <property type="entry name" value="BPL_LPL_catalytic"/>
</dbReference>
<sequence>MISKCTHRVATTLLRSGISVPKRLYTPANNQIPFELDETDEKYKELNNIYRELFTPTDKANILTTKDIESNKRSEVDEINEELNSLYSVGVLSPAELEDAVKSNGRFVIRSVSTNPYFNLALEDYVFRNTPLTENKTGNERILLYTNDKCVVVGKNQNPWKETYMRNIASRGYNFVRRRSGGGAVVHDLGNVNYSYLTSRESFRREFFNQQLVQWLSNENITLNDRGDLIYKGYKISGSAFKIAKGKAYHHGTMLIDSDLAQFKGLLKPDVIPGVEWTCNSVESVRSKVDNIGGKAISSIDDFCNLITDQFRNLVDDSEIPMFYCDESSSLLEITEISENLRSKEWKFMSGPRFEVICNDVTIKVEKGVIIESDWPELVGMPFYKFYDEVREDDKIFKHLL</sequence>
<dbReference type="InterPro" id="IPR045864">
    <property type="entry name" value="aa-tRNA-synth_II/BPL/LPL"/>
</dbReference>
<dbReference type="PANTHER" id="PTHR12561">
    <property type="entry name" value="LIPOATE-PROTEIN LIGASE"/>
    <property type="match status" value="1"/>
</dbReference>
<evidence type="ECO:0000256" key="4">
    <source>
        <dbReference type="ARBA" id="ARBA00015925"/>
    </source>
</evidence>
<evidence type="ECO:0000256" key="2">
    <source>
        <dbReference type="ARBA" id="ARBA00005085"/>
    </source>
</evidence>